<evidence type="ECO:0000256" key="3">
    <source>
        <dbReference type="ARBA" id="ARBA00005125"/>
    </source>
</evidence>
<comment type="similarity">
    <text evidence="4 11">Belongs to the glucose-1-phosphate thymidylyltransferase family.</text>
</comment>
<comment type="caution">
    <text evidence="13">The sequence shown here is derived from an EMBL/GenBank/DDBJ whole genome shotgun (WGS) entry which is preliminary data.</text>
</comment>
<name>A0A431WAJ2_9GAMM</name>
<sequence length="299" mass="32656">MRKGIILAGGTGSRLFPITQVVSKQLLPVYDKPMIYYPLSTLMQAGITEILLICTPVDKPLFETLLKDGNQWGISLHYAEQAKPNGLAEALIIAEPFLNGEACALILGDNLFYGDALSTLLVDISSNSQGASVFGYHVANPTDYGVVSFDQFGKAVSIEEKPEQPESQYAMPGLYFFDSRAPHFARQVKPSARNELEIVDVINDYLIAGELSVKILGRGTAWLDTGTPDALSEATQFIAAIEKRQGLKVNCPEEVAYRLGLIDAVQLKTLAQPLLKSGYGEYLLRLLDDSNNRVGPASW</sequence>
<dbReference type="RefSeq" id="WP_126505407.1">
    <property type="nucleotide sequence ID" value="NZ_RXNV01000003.1"/>
</dbReference>
<dbReference type="EC" id="2.7.7.24" evidence="5 11"/>
<comment type="function">
    <text evidence="11">Catalyzes the formation of dTDP-glucose, from dTTP and glucose 1-phosphate, as well as its pyrophosphorolysis.</text>
</comment>
<keyword evidence="14" id="KW-1185">Reference proteome</keyword>
<evidence type="ECO:0000256" key="6">
    <source>
        <dbReference type="ARBA" id="ARBA00022679"/>
    </source>
</evidence>
<dbReference type="GO" id="GO:0046872">
    <property type="term" value="F:metal ion binding"/>
    <property type="evidence" value="ECO:0007669"/>
    <property type="project" value="UniProtKB-KW"/>
</dbReference>
<dbReference type="GO" id="GO:0008879">
    <property type="term" value="F:glucose-1-phosphate thymidylyltransferase activity"/>
    <property type="evidence" value="ECO:0007669"/>
    <property type="project" value="UniProtKB-EC"/>
</dbReference>
<dbReference type="AlphaFoldDB" id="A0A431WAJ2"/>
<dbReference type="InterPro" id="IPR005835">
    <property type="entry name" value="NTP_transferase_dom"/>
</dbReference>
<evidence type="ECO:0000259" key="12">
    <source>
        <dbReference type="Pfam" id="PF00483"/>
    </source>
</evidence>
<reference evidence="13 14" key="1">
    <citation type="submission" date="2018-12" db="EMBL/GenBank/DDBJ databases">
        <authorList>
            <person name="Yu L."/>
        </authorList>
    </citation>
    <scope>NUCLEOTIDE SEQUENCE [LARGE SCALE GENOMIC DNA]</scope>
    <source>
        <strain evidence="13 14">HAW-EB5</strain>
    </source>
</reference>
<dbReference type="Gene3D" id="3.90.550.10">
    <property type="entry name" value="Spore Coat Polysaccharide Biosynthesis Protein SpsA, Chain A"/>
    <property type="match status" value="1"/>
</dbReference>
<evidence type="ECO:0000256" key="4">
    <source>
        <dbReference type="ARBA" id="ARBA00010480"/>
    </source>
</evidence>
<dbReference type="SUPFAM" id="SSF53448">
    <property type="entry name" value="Nucleotide-diphospho-sugar transferases"/>
    <property type="match status" value="1"/>
</dbReference>
<evidence type="ECO:0000256" key="7">
    <source>
        <dbReference type="ARBA" id="ARBA00022695"/>
    </source>
</evidence>
<keyword evidence="6 11" id="KW-0808">Transferase</keyword>
<dbReference type="EMBL" id="RXNV01000003">
    <property type="protein sequence ID" value="RTR32516.1"/>
    <property type="molecule type" value="Genomic_DNA"/>
</dbReference>
<evidence type="ECO:0000256" key="5">
    <source>
        <dbReference type="ARBA" id="ARBA00012461"/>
    </source>
</evidence>
<evidence type="ECO:0000256" key="8">
    <source>
        <dbReference type="ARBA" id="ARBA00022723"/>
    </source>
</evidence>
<evidence type="ECO:0000256" key="1">
    <source>
        <dbReference type="ARBA" id="ARBA00001946"/>
    </source>
</evidence>
<evidence type="ECO:0000256" key="2">
    <source>
        <dbReference type="ARBA" id="ARBA00004781"/>
    </source>
</evidence>
<dbReference type="OrthoDB" id="9803871at2"/>
<evidence type="ECO:0000256" key="11">
    <source>
        <dbReference type="RuleBase" id="RU003706"/>
    </source>
</evidence>
<keyword evidence="7 11" id="KW-0548">Nucleotidyltransferase</keyword>
<dbReference type="PANTHER" id="PTHR43532">
    <property type="entry name" value="GLUCOSE-1-PHOSPHATE THYMIDYLYLTRANSFERASE"/>
    <property type="match status" value="1"/>
</dbReference>
<dbReference type="PANTHER" id="PTHR43532:SF1">
    <property type="entry name" value="GLUCOSE-1-PHOSPHATE THYMIDYLYLTRANSFERASE 1"/>
    <property type="match status" value="1"/>
</dbReference>
<gene>
    <name evidence="13" type="primary">rfbA</name>
    <name evidence="13" type="ORF">EKG39_09030</name>
</gene>
<comment type="pathway">
    <text evidence="2">Carbohydrate biosynthesis; dTDP-L-rhamnose biosynthesis.</text>
</comment>
<comment type="cofactor">
    <cofactor evidence="1">
        <name>Mg(2+)</name>
        <dbReference type="ChEBI" id="CHEBI:18420"/>
    </cofactor>
</comment>
<dbReference type="Pfam" id="PF00483">
    <property type="entry name" value="NTP_transferase"/>
    <property type="match status" value="1"/>
</dbReference>
<evidence type="ECO:0000313" key="13">
    <source>
        <dbReference type="EMBL" id="RTR32516.1"/>
    </source>
</evidence>
<keyword evidence="8 11" id="KW-0479">Metal-binding</keyword>
<feature type="domain" description="Nucleotidyl transferase" evidence="12">
    <location>
        <begin position="3"/>
        <end position="239"/>
    </location>
</feature>
<comment type="pathway">
    <text evidence="3">Bacterial outer membrane biogenesis; LPS O-antigen biosynthesis.</text>
</comment>
<dbReference type="InterPro" id="IPR005907">
    <property type="entry name" value="G1P_thy_trans_s"/>
</dbReference>
<evidence type="ECO:0000313" key="14">
    <source>
        <dbReference type="Proteomes" id="UP000282060"/>
    </source>
</evidence>
<evidence type="ECO:0000256" key="10">
    <source>
        <dbReference type="ARBA" id="ARBA00049336"/>
    </source>
</evidence>
<keyword evidence="9 11" id="KW-0460">Magnesium</keyword>
<protein>
    <recommendedName>
        <fullName evidence="5 11">Glucose-1-phosphate thymidylyltransferase</fullName>
        <ecNumber evidence="5 11">2.7.7.24</ecNumber>
    </recommendedName>
</protein>
<dbReference type="InterPro" id="IPR029044">
    <property type="entry name" value="Nucleotide-diphossugar_trans"/>
</dbReference>
<dbReference type="Proteomes" id="UP000282060">
    <property type="component" value="Unassembled WGS sequence"/>
</dbReference>
<accession>A0A431WAJ2</accession>
<dbReference type="FunFam" id="3.90.550.10:FF:000023">
    <property type="entry name" value="Glucose-1-phosphate thymidylyltransferase"/>
    <property type="match status" value="1"/>
</dbReference>
<proteinExistence type="inferred from homology"/>
<organism evidence="13 14">
    <name type="scientific">Shewanella atlantica</name>
    <dbReference type="NCBI Taxonomy" id="271099"/>
    <lineage>
        <taxon>Bacteria</taxon>
        <taxon>Pseudomonadati</taxon>
        <taxon>Pseudomonadota</taxon>
        <taxon>Gammaproteobacteria</taxon>
        <taxon>Alteromonadales</taxon>
        <taxon>Shewanellaceae</taxon>
        <taxon>Shewanella</taxon>
    </lineage>
</organism>
<comment type="catalytic activity">
    <reaction evidence="10 11">
        <text>dTTP + alpha-D-glucose 1-phosphate + H(+) = dTDP-alpha-D-glucose + diphosphate</text>
        <dbReference type="Rhea" id="RHEA:15225"/>
        <dbReference type="ChEBI" id="CHEBI:15378"/>
        <dbReference type="ChEBI" id="CHEBI:33019"/>
        <dbReference type="ChEBI" id="CHEBI:37568"/>
        <dbReference type="ChEBI" id="CHEBI:57477"/>
        <dbReference type="ChEBI" id="CHEBI:58601"/>
        <dbReference type="EC" id="2.7.7.24"/>
    </reaction>
</comment>
<dbReference type="NCBIfam" id="TIGR01207">
    <property type="entry name" value="rmlA"/>
    <property type="match status" value="1"/>
</dbReference>
<evidence type="ECO:0000256" key="9">
    <source>
        <dbReference type="ARBA" id="ARBA00022842"/>
    </source>
</evidence>